<sequence length="65" mass="6667">MTHIPSKPIDGRAFAPGSTAMSLPAGGGLLEGAAFVLLCLLTRTTPDRLRDQLSPEAGPCATLGF</sequence>
<gene>
    <name evidence="2" type="ORF">MMSR116_27815</name>
</gene>
<dbReference type="EMBL" id="CP043538">
    <property type="protein sequence ID" value="QGY05281.1"/>
    <property type="molecule type" value="Genomic_DNA"/>
</dbReference>
<keyword evidence="1" id="KW-0812">Transmembrane</keyword>
<keyword evidence="1" id="KW-0472">Membrane</keyword>
<dbReference type="Proteomes" id="UP000012488">
    <property type="component" value="Chromosome"/>
</dbReference>
<feature type="transmembrane region" description="Helical" evidence="1">
    <location>
        <begin position="20"/>
        <end position="41"/>
    </location>
</feature>
<dbReference type="AlphaFoldDB" id="A0A6B9FRR2"/>
<name>A0A6B9FRR2_9HYPH</name>
<evidence type="ECO:0000256" key="1">
    <source>
        <dbReference type="SAM" id="Phobius"/>
    </source>
</evidence>
<organism evidence="2 3">
    <name type="scientific">Methylobacterium mesophilicum SR1.6/6</name>
    <dbReference type="NCBI Taxonomy" id="908290"/>
    <lineage>
        <taxon>Bacteria</taxon>
        <taxon>Pseudomonadati</taxon>
        <taxon>Pseudomonadota</taxon>
        <taxon>Alphaproteobacteria</taxon>
        <taxon>Hyphomicrobiales</taxon>
        <taxon>Methylobacteriaceae</taxon>
        <taxon>Methylobacterium</taxon>
    </lineage>
</organism>
<protein>
    <submittedName>
        <fullName evidence="2">Uncharacterized protein</fullName>
    </submittedName>
</protein>
<proteinExistence type="predicted"/>
<reference evidence="2 3" key="1">
    <citation type="journal article" date="2012" name="Genet. Mol. Biol.">
        <title>Analysis of 16S rRNA and mxaF genes revealing insights into Methylobacterium niche-specific plant association.</title>
        <authorList>
            <person name="Dourado M.N."/>
            <person name="Andreote F.D."/>
            <person name="Dini-Andreote F."/>
            <person name="Conti R."/>
            <person name="Araujo J.M."/>
            <person name="Araujo W.L."/>
        </authorList>
    </citation>
    <scope>NUCLEOTIDE SEQUENCE [LARGE SCALE GENOMIC DNA]</scope>
    <source>
        <strain evidence="2 3">SR1.6/6</strain>
    </source>
</reference>
<keyword evidence="1" id="KW-1133">Transmembrane helix</keyword>
<evidence type="ECO:0000313" key="2">
    <source>
        <dbReference type="EMBL" id="QGY05281.1"/>
    </source>
</evidence>
<dbReference type="RefSeq" id="WP_010684086.1">
    <property type="nucleotide sequence ID" value="NZ_CP043538.1"/>
</dbReference>
<evidence type="ECO:0000313" key="3">
    <source>
        <dbReference type="Proteomes" id="UP000012488"/>
    </source>
</evidence>
<reference evidence="2 3" key="2">
    <citation type="journal article" date="2013" name="Genome Announc.">
        <title>Draft Genome Sequence of Methylobacterium mesophilicum Strain SR1.6/6, Isolated from Citrus sinensis.</title>
        <authorList>
            <person name="Marinho Almeida D."/>
            <person name="Dini-Andreote F."/>
            <person name="Camargo Neves A.A."/>
            <person name="Juca Ramos R.T."/>
            <person name="Andreote F.D."/>
            <person name="Carneiro A.R."/>
            <person name="Oliveira de Souza Lima A."/>
            <person name="Caracciolo Gomes de Sa P.H."/>
            <person name="Ribeiro Barbosa M.S."/>
            <person name="Araujo W.L."/>
            <person name="Silva A."/>
        </authorList>
    </citation>
    <scope>NUCLEOTIDE SEQUENCE [LARGE SCALE GENOMIC DNA]</scope>
    <source>
        <strain evidence="2 3">SR1.6/6</strain>
    </source>
</reference>
<dbReference type="KEGG" id="mmes:MMSR116_27815"/>
<accession>A0A6B9FRR2</accession>